<reference evidence="1 2" key="1">
    <citation type="journal article" date="2023" name="Mol. Ecol. Resour.">
        <title>Chromosome-level genome assembly of a triploid poplar Populus alba 'Berolinensis'.</title>
        <authorList>
            <person name="Chen S."/>
            <person name="Yu Y."/>
            <person name="Wang X."/>
            <person name="Wang S."/>
            <person name="Zhang T."/>
            <person name="Zhou Y."/>
            <person name="He R."/>
            <person name="Meng N."/>
            <person name="Wang Y."/>
            <person name="Liu W."/>
            <person name="Liu Z."/>
            <person name="Liu J."/>
            <person name="Guo Q."/>
            <person name="Huang H."/>
            <person name="Sederoff R.R."/>
            <person name="Wang G."/>
            <person name="Qu G."/>
            <person name="Chen S."/>
        </authorList>
    </citation>
    <scope>NUCLEOTIDE SEQUENCE [LARGE SCALE GENOMIC DNA]</scope>
    <source>
        <strain evidence="1">SC-2020</strain>
    </source>
</reference>
<dbReference type="Proteomes" id="UP001164929">
    <property type="component" value="Chromosome 1"/>
</dbReference>
<proteinExistence type="predicted"/>
<accession>A0AAD6RTM1</accession>
<name>A0AAD6RTM1_9ROSI</name>
<evidence type="ECO:0000313" key="2">
    <source>
        <dbReference type="Proteomes" id="UP001164929"/>
    </source>
</evidence>
<evidence type="ECO:0000313" key="1">
    <source>
        <dbReference type="EMBL" id="KAJ7014365.1"/>
    </source>
</evidence>
<organism evidence="1 2">
    <name type="scientific">Populus alba x Populus x berolinensis</name>
    <dbReference type="NCBI Taxonomy" id="444605"/>
    <lineage>
        <taxon>Eukaryota</taxon>
        <taxon>Viridiplantae</taxon>
        <taxon>Streptophyta</taxon>
        <taxon>Embryophyta</taxon>
        <taxon>Tracheophyta</taxon>
        <taxon>Spermatophyta</taxon>
        <taxon>Magnoliopsida</taxon>
        <taxon>eudicotyledons</taxon>
        <taxon>Gunneridae</taxon>
        <taxon>Pentapetalae</taxon>
        <taxon>rosids</taxon>
        <taxon>fabids</taxon>
        <taxon>Malpighiales</taxon>
        <taxon>Salicaceae</taxon>
        <taxon>Saliceae</taxon>
        <taxon>Populus</taxon>
    </lineage>
</organism>
<evidence type="ECO:0008006" key="3">
    <source>
        <dbReference type="Google" id="ProtNLM"/>
    </source>
</evidence>
<gene>
    <name evidence="1" type="ORF">NC653_003855</name>
</gene>
<dbReference type="Pfam" id="PF14223">
    <property type="entry name" value="Retrotran_gag_2"/>
    <property type="match status" value="1"/>
</dbReference>
<keyword evidence="2" id="KW-1185">Reference proteome</keyword>
<protein>
    <recommendedName>
        <fullName evidence="3">UBN2 domain-containing protein</fullName>
    </recommendedName>
</protein>
<sequence length="109" mass="12473">MLVHEYELFKMFPSESITSVFTRMTTITNSLDALGRTYTKAKIISKILRSLLKTCEEKVMVVREAKDLTKLLLEELIGSLMTHEINCNRETIIIRKAKEGFGIQNCSLC</sequence>
<dbReference type="AlphaFoldDB" id="A0AAD6RTM1"/>
<comment type="caution">
    <text evidence="1">The sequence shown here is derived from an EMBL/GenBank/DDBJ whole genome shotgun (WGS) entry which is preliminary data.</text>
</comment>
<dbReference type="EMBL" id="JAQIZT010000001">
    <property type="protein sequence ID" value="KAJ7014365.1"/>
    <property type="molecule type" value="Genomic_DNA"/>
</dbReference>